<dbReference type="AlphaFoldDB" id="A0A382AGU0"/>
<evidence type="ECO:0000313" key="1">
    <source>
        <dbReference type="EMBL" id="SVB00728.1"/>
    </source>
</evidence>
<proteinExistence type="predicted"/>
<dbReference type="InterPro" id="IPR029069">
    <property type="entry name" value="HotDog_dom_sf"/>
</dbReference>
<dbReference type="EMBL" id="UINC01025337">
    <property type="protein sequence ID" value="SVB00728.1"/>
    <property type="molecule type" value="Genomic_DNA"/>
</dbReference>
<protein>
    <recommendedName>
        <fullName evidence="2">Thioesterase putative domain-containing protein</fullName>
    </recommendedName>
</protein>
<dbReference type="Pfam" id="PF14539">
    <property type="entry name" value="DUF4442"/>
    <property type="match status" value="1"/>
</dbReference>
<reference evidence="1" key="1">
    <citation type="submission" date="2018-05" db="EMBL/GenBank/DDBJ databases">
        <authorList>
            <person name="Lanie J.A."/>
            <person name="Ng W.-L."/>
            <person name="Kazmierczak K.M."/>
            <person name="Andrzejewski T.M."/>
            <person name="Davidsen T.M."/>
            <person name="Wayne K.J."/>
            <person name="Tettelin H."/>
            <person name="Glass J.I."/>
            <person name="Rusch D."/>
            <person name="Podicherti R."/>
            <person name="Tsui H.-C.T."/>
            <person name="Winkler M.E."/>
        </authorList>
    </citation>
    <scope>NUCLEOTIDE SEQUENCE</scope>
</reference>
<organism evidence="1">
    <name type="scientific">marine metagenome</name>
    <dbReference type="NCBI Taxonomy" id="408172"/>
    <lineage>
        <taxon>unclassified sequences</taxon>
        <taxon>metagenomes</taxon>
        <taxon>ecological metagenomes</taxon>
    </lineage>
</organism>
<dbReference type="InterPro" id="IPR027961">
    <property type="entry name" value="DUF4442"/>
</dbReference>
<sequence length="166" mass="18189">MELTQKQLLLLNRFNSTLLLKAVSIAKLPLAFITGLKIEKCKGDECVTSVRLKYLNKNPFGSTYFAVLSMAAELSTGALALTAVEGMNPSVALILINMKADFVKKAIGRTTFTCTEGEKLFSAVNEAVATKEPQVQTVSTSGCDINGEMVAQFEFTWSFKQRQLDH</sequence>
<dbReference type="SUPFAM" id="SSF54637">
    <property type="entry name" value="Thioesterase/thiol ester dehydrase-isomerase"/>
    <property type="match status" value="1"/>
</dbReference>
<name>A0A382AGU0_9ZZZZ</name>
<evidence type="ECO:0008006" key="2">
    <source>
        <dbReference type="Google" id="ProtNLM"/>
    </source>
</evidence>
<gene>
    <name evidence="1" type="ORF">METZ01_LOCUS153582</name>
</gene>
<accession>A0A382AGU0</accession>
<dbReference type="Gene3D" id="3.10.129.10">
    <property type="entry name" value="Hotdog Thioesterase"/>
    <property type="match status" value="1"/>
</dbReference>